<comment type="pathway">
    <text evidence="3">Cofactor biosynthesis; coenzyme A biosynthesis; CoA from (R)-pantothenate: step 5/5.</text>
</comment>
<dbReference type="InterPro" id="IPR027417">
    <property type="entry name" value="P-loop_NTPase"/>
</dbReference>
<evidence type="ECO:0000313" key="6">
    <source>
        <dbReference type="Proteomes" id="UP000199288"/>
    </source>
</evidence>
<dbReference type="RefSeq" id="WP_092564543.1">
    <property type="nucleotide sequence ID" value="NZ_FNQV01000008.1"/>
</dbReference>
<comment type="similarity">
    <text evidence="3">Belongs to the CoaE family.</text>
</comment>
<proteinExistence type="inferred from homology"/>
<name>A0A1H4AVM9_9ACTO</name>
<comment type="subcellular location">
    <subcellularLocation>
        <location evidence="3">Cytoplasm</location>
    </subcellularLocation>
</comment>
<dbReference type="GO" id="GO:0005524">
    <property type="term" value="F:ATP binding"/>
    <property type="evidence" value="ECO:0007669"/>
    <property type="project" value="UniProtKB-UniRule"/>
</dbReference>
<dbReference type="InterPro" id="IPR001977">
    <property type="entry name" value="Depp_CoAkinase"/>
</dbReference>
<keyword evidence="3 5" id="KW-0418">Kinase</keyword>
<dbReference type="EMBL" id="FNQV01000008">
    <property type="protein sequence ID" value="SEA39924.1"/>
    <property type="molecule type" value="Genomic_DNA"/>
</dbReference>
<dbReference type="Pfam" id="PF01121">
    <property type="entry name" value="CoaE"/>
    <property type="match status" value="1"/>
</dbReference>
<keyword evidence="6" id="KW-1185">Reference proteome</keyword>
<dbReference type="HAMAP" id="MF_00376">
    <property type="entry name" value="Dephospho_CoA_kinase"/>
    <property type="match status" value="1"/>
</dbReference>
<dbReference type="EC" id="2.7.1.24" evidence="3 4"/>
<keyword evidence="3" id="KW-0963">Cytoplasm</keyword>
<dbReference type="PANTHER" id="PTHR10695:SF46">
    <property type="entry name" value="BIFUNCTIONAL COENZYME A SYNTHASE-RELATED"/>
    <property type="match status" value="1"/>
</dbReference>
<comment type="catalytic activity">
    <reaction evidence="3">
        <text>3'-dephospho-CoA + ATP = ADP + CoA + H(+)</text>
        <dbReference type="Rhea" id="RHEA:18245"/>
        <dbReference type="ChEBI" id="CHEBI:15378"/>
        <dbReference type="ChEBI" id="CHEBI:30616"/>
        <dbReference type="ChEBI" id="CHEBI:57287"/>
        <dbReference type="ChEBI" id="CHEBI:57328"/>
        <dbReference type="ChEBI" id="CHEBI:456216"/>
        <dbReference type="EC" id="2.7.1.24"/>
    </reaction>
</comment>
<dbReference type="UniPathway" id="UPA00241">
    <property type="reaction ID" value="UER00356"/>
</dbReference>
<gene>
    <name evidence="3" type="primary">coaE</name>
    <name evidence="5" type="ORF">SAMN02910418_01517</name>
</gene>
<keyword evidence="1 3" id="KW-0547">Nucleotide-binding</keyword>
<dbReference type="GO" id="GO:0005737">
    <property type="term" value="C:cytoplasm"/>
    <property type="evidence" value="ECO:0007669"/>
    <property type="project" value="UniProtKB-SubCell"/>
</dbReference>
<organism evidence="5 6">
    <name type="scientific">Bowdeniella nasicola</name>
    <dbReference type="NCBI Taxonomy" id="208480"/>
    <lineage>
        <taxon>Bacteria</taxon>
        <taxon>Bacillati</taxon>
        <taxon>Actinomycetota</taxon>
        <taxon>Actinomycetes</taxon>
        <taxon>Actinomycetales</taxon>
        <taxon>Actinomycetaceae</taxon>
        <taxon>Bowdeniella</taxon>
    </lineage>
</organism>
<evidence type="ECO:0000256" key="1">
    <source>
        <dbReference type="ARBA" id="ARBA00022741"/>
    </source>
</evidence>
<dbReference type="Proteomes" id="UP000199288">
    <property type="component" value="Unassembled WGS sequence"/>
</dbReference>
<feature type="binding site" evidence="3">
    <location>
        <begin position="13"/>
        <end position="18"/>
    </location>
    <ligand>
        <name>ATP</name>
        <dbReference type="ChEBI" id="CHEBI:30616"/>
    </ligand>
</feature>
<dbReference type="OrthoDB" id="9812943at2"/>
<keyword evidence="2 3" id="KW-0067">ATP-binding</keyword>
<dbReference type="GO" id="GO:0004140">
    <property type="term" value="F:dephospho-CoA kinase activity"/>
    <property type="evidence" value="ECO:0007669"/>
    <property type="project" value="UniProtKB-UniRule"/>
</dbReference>
<evidence type="ECO:0000256" key="4">
    <source>
        <dbReference type="NCBIfam" id="TIGR00152"/>
    </source>
</evidence>
<protein>
    <recommendedName>
        <fullName evidence="3 4">Dephospho-CoA kinase</fullName>
        <ecNumber evidence="3 4">2.7.1.24</ecNumber>
    </recommendedName>
    <alternativeName>
        <fullName evidence="3">Dephosphocoenzyme A kinase</fullName>
    </alternativeName>
</protein>
<dbReference type="PANTHER" id="PTHR10695">
    <property type="entry name" value="DEPHOSPHO-COA KINASE-RELATED"/>
    <property type="match status" value="1"/>
</dbReference>
<sequence>MPALRIGLTGGIAAGKSTVASHLVRRGAILIDYDVLAREVVAPGSQGLEYIVERFGPKVLTASGDLDRGALAALVFSDPQARADLNDITHPLIRQRARDLDAAAPPDTITVHDVPLLAESSMAGFFDVIITVEADEETRLGRLMTTRGMTREDALARIRAQASDAQRRAIATYVIDSTLPRDAMLTAVDELWRELSPQSRYDDRRGEYSRDR</sequence>
<dbReference type="CDD" id="cd02022">
    <property type="entry name" value="DPCK"/>
    <property type="match status" value="1"/>
</dbReference>
<dbReference type="NCBIfam" id="NF002879">
    <property type="entry name" value="PRK03333.1"/>
    <property type="match status" value="1"/>
</dbReference>
<comment type="function">
    <text evidence="3">Catalyzes the phosphorylation of the 3'-hydroxyl group of dephosphocoenzyme A to form coenzyme A.</text>
</comment>
<keyword evidence="3" id="KW-0808">Transferase</keyword>
<dbReference type="AlphaFoldDB" id="A0A1H4AVM9"/>
<dbReference type="GO" id="GO:0015937">
    <property type="term" value="P:coenzyme A biosynthetic process"/>
    <property type="evidence" value="ECO:0007669"/>
    <property type="project" value="UniProtKB-UniRule"/>
</dbReference>
<evidence type="ECO:0000313" key="5">
    <source>
        <dbReference type="EMBL" id="SEA39924.1"/>
    </source>
</evidence>
<evidence type="ECO:0000256" key="3">
    <source>
        <dbReference type="HAMAP-Rule" id="MF_00376"/>
    </source>
</evidence>
<evidence type="ECO:0000256" key="2">
    <source>
        <dbReference type="ARBA" id="ARBA00022840"/>
    </source>
</evidence>
<dbReference type="NCBIfam" id="TIGR00152">
    <property type="entry name" value="dephospho-CoA kinase"/>
    <property type="match status" value="1"/>
</dbReference>
<keyword evidence="3" id="KW-0173">Coenzyme A biosynthesis</keyword>
<dbReference type="PROSITE" id="PS51219">
    <property type="entry name" value="DPCK"/>
    <property type="match status" value="1"/>
</dbReference>
<accession>A0A1H4AVM9</accession>
<reference evidence="6" key="1">
    <citation type="submission" date="2016-10" db="EMBL/GenBank/DDBJ databases">
        <authorList>
            <person name="Varghese N."/>
            <person name="Submissions S."/>
        </authorList>
    </citation>
    <scope>NUCLEOTIDE SEQUENCE [LARGE SCALE GENOMIC DNA]</scope>
    <source>
        <strain evidence="6">KPR-1</strain>
    </source>
</reference>
<dbReference type="SUPFAM" id="SSF52540">
    <property type="entry name" value="P-loop containing nucleoside triphosphate hydrolases"/>
    <property type="match status" value="1"/>
</dbReference>
<dbReference type="Gene3D" id="3.40.50.300">
    <property type="entry name" value="P-loop containing nucleotide triphosphate hydrolases"/>
    <property type="match status" value="1"/>
</dbReference>